<keyword evidence="2" id="KW-1185">Reference proteome</keyword>
<accession>A0ACC7P1P1</accession>
<dbReference type="EMBL" id="JBJURJ010000015">
    <property type="protein sequence ID" value="MFM9330863.1"/>
    <property type="molecule type" value="Genomic_DNA"/>
</dbReference>
<evidence type="ECO:0000313" key="1">
    <source>
        <dbReference type="EMBL" id="MFM9330863.1"/>
    </source>
</evidence>
<reference evidence="1" key="1">
    <citation type="submission" date="2024-12" db="EMBL/GenBank/DDBJ databases">
        <authorList>
            <person name="Wu N."/>
        </authorList>
    </citation>
    <scope>NUCLEOTIDE SEQUENCE</scope>
    <source>
        <strain evidence="1">P15</strain>
    </source>
</reference>
<sequence length="243" mass="27452">MSSLDTRPEFTPSSYQIGHFLSPENVSRLENIMYPQNAPEGSHVFWEGDKAEKLFYIRKGQVKITKSTEDGKELILNILQKGDFFGEFGGYGDMHYGYNGEAIKDSVIGVVQQKDLEILIYQHGDFAVEFMKWMGLMQRTTQSKFRDLMLFGKTGALASTLIRLTNTCGEKVEDGSIKLAIKLTNTDLANMIGTTRESVNRLLSTYKEEGVISYEQGQIIIHDLLYLKSIVNCPNCPPEICRI</sequence>
<gene>
    <name evidence="1" type="ORF">ACI1P1_21465</name>
</gene>
<proteinExistence type="predicted"/>
<comment type="caution">
    <text evidence="1">The sequence shown here is derived from an EMBL/GenBank/DDBJ whole genome shotgun (WGS) entry which is preliminary data.</text>
</comment>
<protein>
    <submittedName>
        <fullName evidence="1">Crp/Fnr family transcriptional regulator</fullName>
    </submittedName>
</protein>
<name>A0ACC7P1P1_9BACL</name>
<evidence type="ECO:0000313" key="2">
    <source>
        <dbReference type="Proteomes" id="UP001631969"/>
    </source>
</evidence>
<organism evidence="1 2">
    <name type="scientific">Paenibacillus mesotrionivorans</name>
    <dbReference type="NCBI Taxonomy" id="3160968"/>
    <lineage>
        <taxon>Bacteria</taxon>
        <taxon>Bacillati</taxon>
        <taxon>Bacillota</taxon>
        <taxon>Bacilli</taxon>
        <taxon>Bacillales</taxon>
        <taxon>Paenibacillaceae</taxon>
        <taxon>Paenibacillus</taxon>
    </lineage>
</organism>
<dbReference type="Proteomes" id="UP001631969">
    <property type="component" value="Unassembled WGS sequence"/>
</dbReference>